<dbReference type="HOGENOM" id="CLU_2131491_0_0_5"/>
<organism evidence="1 2">
    <name type="scientific">Sinorhizobium fredii (strain HH103)</name>
    <dbReference type="NCBI Taxonomy" id="1117943"/>
    <lineage>
        <taxon>Bacteria</taxon>
        <taxon>Pseudomonadati</taxon>
        <taxon>Pseudomonadota</taxon>
        <taxon>Alphaproteobacteria</taxon>
        <taxon>Hyphomicrobiales</taxon>
        <taxon>Rhizobiaceae</taxon>
        <taxon>Sinorhizobium/Ensifer group</taxon>
        <taxon>Sinorhizobium</taxon>
    </lineage>
</organism>
<dbReference type="KEGG" id="sfh:SFHH103_06637"/>
<evidence type="ECO:0000313" key="1">
    <source>
        <dbReference type="EMBL" id="CCF01095.1"/>
    </source>
</evidence>
<protein>
    <submittedName>
        <fullName evidence="1">Uncharacterized protein</fullName>
    </submittedName>
</protein>
<dbReference type="AlphaFoldDB" id="G9AJ63"/>
<gene>
    <name evidence="1" type="ordered locus">SFHH103_06637</name>
</gene>
<dbReference type="EMBL" id="HE616899">
    <property type="protein sequence ID" value="CCF01095.1"/>
    <property type="molecule type" value="Genomic_DNA"/>
</dbReference>
<dbReference type="Proteomes" id="UP000007735">
    <property type="component" value="Plasmid pSfHH103e"/>
</dbReference>
<keyword evidence="1" id="KW-0614">Plasmid</keyword>
<evidence type="ECO:0000313" key="2">
    <source>
        <dbReference type="Proteomes" id="UP000007735"/>
    </source>
</evidence>
<geneLocation type="plasmid" evidence="1 2">
    <name>pSfHH103e</name>
</geneLocation>
<proteinExistence type="predicted"/>
<dbReference type="PATRIC" id="fig|380.5.peg.6180"/>
<name>G9AJ63_SINF1</name>
<sequence length="113" mass="12440">MQPRFDACCDESVFRGFRILRMAQCSPTSLNCSSLLHSMAPPLVFQKIQGIVVGVDLGRIDLLVGGILFQSHRLHPHSNQLAAEAEAVKAGTYTDPHGPDASSHMVQFFMEEE</sequence>
<reference evidence="1 2" key="1">
    <citation type="journal article" date="2012" name="J. Bacteriol.">
        <title>Genome sequence of the soybean symbiont Sinorhizobium fredii HH103.</title>
        <authorList>
            <person name="Weidner S."/>
            <person name="Becker A."/>
            <person name="Bonilla I."/>
            <person name="Jaenicke S."/>
            <person name="Lloret J."/>
            <person name="Margaret I."/>
            <person name="Puhler A."/>
            <person name="Ruiz-Sainz J.E."/>
            <person name="Schneiker-Bekel S."/>
            <person name="Szczepanowski R."/>
            <person name="Vinardell J.M."/>
            <person name="Zehner S."/>
            <person name="Gottfert M."/>
        </authorList>
    </citation>
    <scope>NUCLEOTIDE SEQUENCE [LARGE SCALE GENOMIC DNA]</scope>
    <source>
        <strain evidence="1 2">HH103</strain>
        <plasmid evidence="2">pSfHH103e</plasmid>
    </source>
</reference>
<accession>G9AJ63</accession>